<reference evidence="5" key="1">
    <citation type="submission" date="2020-01" db="EMBL/GenBank/DDBJ databases">
        <authorList>
            <person name="Seo Y.L."/>
        </authorList>
    </citation>
    <scope>NUCLEOTIDE SEQUENCE</scope>
    <source>
        <strain evidence="5">R11</strain>
    </source>
</reference>
<comment type="caution">
    <text evidence="5">The sequence shown here is derived from an EMBL/GenBank/DDBJ whole genome shotgun (WGS) entry which is preliminary data.</text>
</comment>
<dbReference type="PANTHER" id="PTHR46825:SF11">
    <property type="entry name" value="PENICILLIN-BINDING PROTEIN 4"/>
    <property type="match status" value="1"/>
</dbReference>
<feature type="domain" description="Beta-lactamase-related" evidence="4">
    <location>
        <begin position="39"/>
        <end position="384"/>
    </location>
</feature>
<dbReference type="PANTHER" id="PTHR46825">
    <property type="entry name" value="D-ALANYL-D-ALANINE-CARBOXYPEPTIDASE/ENDOPEPTIDASE AMPH"/>
    <property type="match status" value="1"/>
</dbReference>
<evidence type="ECO:0000259" key="4">
    <source>
        <dbReference type="Pfam" id="PF00144"/>
    </source>
</evidence>
<organism evidence="5 6">
    <name type="scientific">Mucilaginibacter agri</name>
    <dbReference type="NCBI Taxonomy" id="2695265"/>
    <lineage>
        <taxon>Bacteria</taxon>
        <taxon>Pseudomonadati</taxon>
        <taxon>Bacteroidota</taxon>
        <taxon>Sphingobacteriia</taxon>
        <taxon>Sphingobacteriales</taxon>
        <taxon>Sphingobacteriaceae</taxon>
        <taxon>Mucilaginibacter</taxon>
    </lineage>
</organism>
<protein>
    <submittedName>
        <fullName evidence="5">Serine hydrolase</fullName>
    </submittedName>
</protein>
<dbReference type="SUPFAM" id="SSF56601">
    <property type="entry name" value="beta-lactamase/transpeptidase-like"/>
    <property type="match status" value="1"/>
</dbReference>
<dbReference type="Proteomes" id="UP000638732">
    <property type="component" value="Unassembled WGS sequence"/>
</dbReference>
<accession>A0A966DR86</accession>
<dbReference type="GO" id="GO:0016787">
    <property type="term" value="F:hydrolase activity"/>
    <property type="evidence" value="ECO:0007669"/>
    <property type="project" value="UniProtKB-KW"/>
</dbReference>
<feature type="signal peptide" evidence="3">
    <location>
        <begin position="1"/>
        <end position="28"/>
    </location>
</feature>
<evidence type="ECO:0000313" key="5">
    <source>
        <dbReference type="EMBL" id="NCD68230.1"/>
    </source>
</evidence>
<gene>
    <name evidence="5" type="ORF">GSY63_02535</name>
</gene>
<dbReference type="RefSeq" id="WP_166584251.1">
    <property type="nucleotide sequence ID" value="NZ_WWEO01000036.1"/>
</dbReference>
<dbReference type="Gene3D" id="3.40.710.10">
    <property type="entry name" value="DD-peptidase/beta-lactamase superfamily"/>
    <property type="match status" value="1"/>
</dbReference>
<evidence type="ECO:0000256" key="1">
    <source>
        <dbReference type="ARBA" id="ARBA00004370"/>
    </source>
</evidence>
<keyword evidence="3" id="KW-0732">Signal</keyword>
<evidence type="ECO:0000313" key="6">
    <source>
        <dbReference type="Proteomes" id="UP000638732"/>
    </source>
</evidence>
<feature type="chain" id="PRO_5037237489" evidence="3">
    <location>
        <begin position="29"/>
        <end position="402"/>
    </location>
</feature>
<dbReference type="InterPro" id="IPR012338">
    <property type="entry name" value="Beta-lactam/transpept-like"/>
</dbReference>
<keyword evidence="2" id="KW-0472">Membrane</keyword>
<dbReference type="AlphaFoldDB" id="A0A966DR86"/>
<dbReference type="EMBL" id="WWEO01000036">
    <property type="protein sequence ID" value="NCD68230.1"/>
    <property type="molecule type" value="Genomic_DNA"/>
</dbReference>
<keyword evidence="5" id="KW-0378">Hydrolase</keyword>
<dbReference type="GO" id="GO:0016020">
    <property type="term" value="C:membrane"/>
    <property type="evidence" value="ECO:0007669"/>
    <property type="project" value="UniProtKB-SubCell"/>
</dbReference>
<evidence type="ECO:0000256" key="3">
    <source>
        <dbReference type="SAM" id="SignalP"/>
    </source>
</evidence>
<dbReference type="InterPro" id="IPR050491">
    <property type="entry name" value="AmpC-like"/>
</dbReference>
<comment type="subcellular location">
    <subcellularLocation>
        <location evidence="1">Membrane</location>
    </subcellularLocation>
</comment>
<dbReference type="InterPro" id="IPR001466">
    <property type="entry name" value="Beta-lactam-related"/>
</dbReference>
<evidence type="ECO:0000256" key="2">
    <source>
        <dbReference type="ARBA" id="ARBA00023136"/>
    </source>
</evidence>
<keyword evidence="6" id="KW-1185">Reference proteome</keyword>
<name>A0A966DR86_9SPHI</name>
<sequence length="402" mass="45153">MKAERTTTFSLKRFYCCLILLLPAVLQAQSRYDSLTVNLQKIMSRDSLPGMSVVLVDAEHVIYQKNFGYSDVANKIPYTSETLQHVGSVSKTFIAVALMKAIELNYFNLETDINDILPFKIINPHTKTSKITIRELANHTSGIIDNPAIYPNTYHFYPNLRPSSPSALGMLQQYGYEQKIANTSMKEFFYDYLSTDGKYYSEKNFVNAEPGSSSVYSNIASALVAYLIEIKSGITYAEFANKYILNPLKMEHSGWFLSSVNLERHALLYINSKEYLPLYDLITYPDGGLKTTSADLSKYLQAIIKGYRGDTTLLSEASFKAMFKSQFESGKLPKGFNATKRNKGIFWNLYTNGTIGHDGDDPGVSAFLFFNTTTGKGGLFMCNKYMDDKSPIIGLLIEAVSR</sequence>
<dbReference type="Pfam" id="PF00144">
    <property type="entry name" value="Beta-lactamase"/>
    <property type="match status" value="1"/>
</dbReference>
<reference evidence="5" key="2">
    <citation type="submission" date="2020-10" db="EMBL/GenBank/DDBJ databases">
        <title>Mucilaginibacter sp. nov., isolated from soil.</title>
        <authorList>
            <person name="Jeon C.O."/>
        </authorList>
    </citation>
    <scope>NUCLEOTIDE SEQUENCE</scope>
    <source>
        <strain evidence="5">R11</strain>
    </source>
</reference>
<proteinExistence type="predicted"/>